<evidence type="ECO:0000313" key="2">
    <source>
        <dbReference type="EMBL" id="OOH98114.1"/>
    </source>
</evidence>
<gene>
    <name evidence="2" type="ORF">BMF97_02280</name>
</gene>
<sequence length="120" mass="14286">MIHINEVTVYPFLLHTETVPFSTNLKINFYQGYTAMFWGKIPCTTSGKKYAIIEDMVSGKRFTINDWTPELRLYFEQNKARYKTPFRIRFGWLYILLVTIVFIVALFTLLILYLMIINKK</sequence>
<dbReference type="OrthoDB" id="9956518at2"/>
<keyword evidence="1" id="KW-1133">Transmembrane helix</keyword>
<reference evidence="2 3" key="1">
    <citation type="submission" date="2016-11" db="EMBL/GenBank/DDBJ databases">
        <title>Genome sequence and comparative genomic analysis of clinical strain Elizabethkingia meningoseptica 61421 PRCM.</title>
        <authorList>
            <person name="Wang M."/>
            <person name="Hu S."/>
            <person name="Cao L."/>
            <person name="Jiang T."/>
            <person name="Zhou Y."/>
            <person name="Ming D."/>
        </authorList>
    </citation>
    <scope>NUCLEOTIDE SEQUENCE [LARGE SCALE GENOMIC DNA]</scope>
    <source>
        <strain evidence="2 3">61421 PRCM</strain>
    </source>
</reference>
<protein>
    <submittedName>
        <fullName evidence="2">Uncharacterized protein</fullName>
    </submittedName>
</protein>
<keyword evidence="3" id="KW-1185">Reference proteome</keyword>
<proteinExistence type="predicted"/>
<comment type="caution">
    <text evidence="2">The sequence shown here is derived from an EMBL/GenBank/DDBJ whole genome shotgun (WGS) entry which is preliminary data.</text>
</comment>
<accession>A0A1T3IAX4</accession>
<dbReference type="EMBL" id="MPOG01000001">
    <property type="protein sequence ID" value="OOH98114.1"/>
    <property type="molecule type" value="Genomic_DNA"/>
</dbReference>
<dbReference type="AlphaFoldDB" id="A0A1T3IAX4"/>
<evidence type="ECO:0000256" key="1">
    <source>
        <dbReference type="SAM" id="Phobius"/>
    </source>
</evidence>
<name>A0A1T3IAX4_ELIME</name>
<keyword evidence="1" id="KW-0472">Membrane</keyword>
<dbReference type="RefSeq" id="WP_070904773.1">
    <property type="nucleotide sequence ID" value="NZ_CP016378.1"/>
</dbReference>
<evidence type="ECO:0000313" key="3">
    <source>
        <dbReference type="Proteomes" id="UP000188947"/>
    </source>
</evidence>
<keyword evidence="1" id="KW-0812">Transmembrane</keyword>
<organism evidence="2 3">
    <name type="scientific">Elizabethkingia meningoseptica</name>
    <name type="common">Chryseobacterium meningosepticum</name>
    <dbReference type="NCBI Taxonomy" id="238"/>
    <lineage>
        <taxon>Bacteria</taxon>
        <taxon>Pseudomonadati</taxon>
        <taxon>Bacteroidota</taxon>
        <taxon>Flavobacteriia</taxon>
        <taxon>Flavobacteriales</taxon>
        <taxon>Weeksellaceae</taxon>
        <taxon>Elizabethkingia</taxon>
    </lineage>
</organism>
<dbReference type="Proteomes" id="UP000188947">
    <property type="component" value="Unassembled WGS sequence"/>
</dbReference>
<feature type="transmembrane region" description="Helical" evidence="1">
    <location>
        <begin position="91"/>
        <end position="116"/>
    </location>
</feature>